<feature type="region of interest" description="Disordered" evidence="1">
    <location>
        <begin position="306"/>
        <end position="329"/>
    </location>
</feature>
<name>A0A6H5HZA7_9HYME</name>
<protein>
    <submittedName>
        <fullName evidence="2">Uncharacterized protein</fullName>
    </submittedName>
</protein>
<dbReference type="AlphaFoldDB" id="A0A6H5HZA7"/>
<sequence>MAAALIIAITKACQRVDAQRGDGAIAAATSPCTDGRGRDRRSPAAVLAGSQTCPRSAGACRGRRRLDSPIFAIAKSRLLAAIEGEQAPDAAGAPSAMRVDRDVWGRPYGTVMSCLRDPRATPPREPNTGASDGRRSIPDGDRGADPATAGDRPVLLSWASSSRSFEEPAPGSRMGSQPRRRLAPGCLPEGVLGVPERWRPSRARGRGKGLCCCRSRAGRLMLLPSIIPSRSAVHARHGGQDPREDHMQTSGGVHGGPRRPFGSPARFRRGIIDPFRRHRVRQPLRPVEAVGGARGQPQVCCRRHPRRSNAFTRRGGTTSSPRSSEFLSPSTCRQDHLQITFKPECWNTTPMMARSLQHLGWRSSRLGPRPDSWERNVRYSILRLRLDDGVRHSHLRATTSPWSLCGGERRTRSRIFSAAPLQGARLTFKRPPHNGQREGFESGGSHFRRSCLLHRWPRSSRRRCYANGVIDSIPPYGAPIWSCGPGARARLAFAAEAIHRRACLQCLSWSPRTSSPSPAPLVRCYLRPLCAN</sequence>
<evidence type="ECO:0000313" key="3">
    <source>
        <dbReference type="Proteomes" id="UP000479190"/>
    </source>
</evidence>
<dbReference type="EMBL" id="CADCXV010000314">
    <property type="protein sequence ID" value="CAB0029463.1"/>
    <property type="molecule type" value="Genomic_DNA"/>
</dbReference>
<feature type="region of interest" description="Disordered" evidence="1">
    <location>
        <begin position="235"/>
        <end position="266"/>
    </location>
</feature>
<feature type="compositionally biased region" description="Basic and acidic residues" evidence="1">
    <location>
        <begin position="132"/>
        <end position="144"/>
    </location>
</feature>
<gene>
    <name evidence="2" type="ORF">TBRA_LOCUS1500</name>
</gene>
<reference evidence="2 3" key="1">
    <citation type="submission" date="2020-02" db="EMBL/GenBank/DDBJ databases">
        <authorList>
            <person name="Ferguson B K."/>
        </authorList>
    </citation>
    <scope>NUCLEOTIDE SEQUENCE [LARGE SCALE GENOMIC DNA]</scope>
</reference>
<proteinExistence type="predicted"/>
<accession>A0A6H5HZA7</accession>
<evidence type="ECO:0000313" key="2">
    <source>
        <dbReference type="EMBL" id="CAB0029463.1"/>
    </source>
</evidence>
<feature type="compositionally biased region" description="Basic and acidic residues" evidence="1">
    <location>
        <begin position="238"/>
        <end position="247"/>
    </location>
</feature>
<keyword evidence="3" id="KW-1185">Reference proteome</keyword>
<feature type="compositionally biased region" description="Low complexity" evidence="1">
    <location>
        <begin position="312"/>
        <end position="329"/>
    </location>
</feature>
<feature type="region of interest" description="Disordered" evidence="1">
    <location>
        <begin position="112"/>
        <end position="188"/>
    </location>
</feature>
<dbReference type="Proteomes" id="UP000479190">
    <property type="component" value="Unassembled WGS sequence"/>
</dbReference>
<organism evidence="2 3">
    <name type="scientific">Trichogramma brassicae</name>
    <dbReference type="NCBI Taxonomy" id="86971"/>
    <lineage>
        <taxon>Eukaryota</taxon>
        <taxon>Metazoa</taxon>
        <taxon>Ecdysozoa</taxon>
        <taxon>Arthropoda</taxon>
        <taxon>Hexapoda</taxon>
        <taxon>Insecta</taxon>
        <taxon>Pterygota</taxon>
        <taxon>Neoptera</taxon>
        <taxon>Endopterygota</taxon>
        <taxon>Hymenoptera</taxon>
        <taxon>Apocrita</taxon>
        <taxon>Proctotrupomorpha</taxon>
        <taxon>Chalcidoidea</taxon>
        <taxon>Trichogrammatidae</taxon>
        <taxon>Trichogramma</taxon>
    </lineage>
</organism>
<evidence type="ECO:0000256" key="1">
    <source>
        <dbReference type="SAM" id="MobiDB-lite"/>
    </source>
</evidence>